<name>A0A382NB72_9ZZZZ</name>
<dbReference type="AlphaFoldDB" id="A0A382NB72"/>
<feature type="transmembrane region" description="Helical" evidence="1">
    <location>
        <begin position="21"/>
        <end position="49"/>
    </location>
</feature>
<evidence type="ECO:0000313" key="2">
    <source>
        <dbReference type="EMBL" id="SVC58379.1"/>
    </source>
</evidence>
<keyword evidence="1" id="KW-0812">Transmembrane</keyword>
<dbReference type="EMBL" id="UINC01099253">
    <property type="protein sequence ID" value="SVC58379.1"/>
    <property type="molecule type" value="Genomic_DNA"/>
</dbReference>
<sequence>MNPLDFVKARWAERTTWDGTVLIGVGLVALLFSPLIKWVAWGAIIYGAWTLIKGEDE</sequence>
<proteinExistence type="predicted"/>
<gene>
    <name evidence="2" type="ORF">METZ01_LOCUS311233</name>
</gene>
<protein>
    <submittedName>
        <fullName evidence="2">Uncharacterized protein</fullName>
    </submittedName>
</protein>
<reference evidence="2" key="1">
    <citation type="submission" date="2018-05" db="EMBL/GenBank/DDBJ databases">
        <authorList>
            <person name="Lanie J.A."/>
            <person name="Ng W.-L."/>
            <person name="Kazmierczak K.M."/>
            <person name="Andrzejewski T.M."/>
            <person name="Davidsen T.M."/>
            <person name="Wayne K.J."/>
            <person name="Tettelin H."/>
            <person name="Glass J.I."/>
            <person name="Rusch D."/>
            <person name="Podicherti R."/>
            <person name="Tsui H.-C.T."/>
            <person name="Winkler M.E."/>
        </authorList>
    </citation>
    <scope>NUCLEOTIDE SEQUENCE</scope>
</reference>
<keyword evidence="1" id="KW-0472">Membrane</keyword>
<keyword evidence="1" id="KW-1133">Transmembrane helix</keyword>
<accession>A0A382NB72</accession>
<organism evidence="2">
    <name type="scientific">marine metagenome</name>
    <dbReference type="NCBI Taxonomy" id="408172"/>
    <lineage>
        <taxon>unclassified sequences</taxon>
        <taxon>metagenomes</taxon>
        <taxon>ecological metagenomes</taxon>
    </lineage>
</organism>
<evidence type="ECO:0000256" key="1">
    <source>
        <dbReference type="SAM" id="Phobius"/>
    </source>
</evidence>